<protein>
    <recommendedName>
        <fullName evidence="1">Transposase IS200-like domain-containing protein</fullName>
    </recommendedName>
</protein>
<reference evidence="2 3" key="1">
    <citation type="journal article" date="2016" name="Nat. Commun.">
        <title>Thousands of microbial genomes shed light on interconnected biogeochemical processes in an aquifer system.</title>
        <authorList>
            <person name="Anantharaman K."/>
            <person name="Brown C.T."/>
            <person name="Hug L.A."/>
            <person name="Sharon I."/>
            <person name="Castelle C.J."/>
            <person name="Probst A.J."/>
            <person name="Thomas B.C."/>
            <person name="Singh A."/>
            <person name="Wilkins M.J."/>
            <person name="Karaoz U."/>
            <person name="Brodie E.L."/>
            <person name="Williams K.H."/>
            <person name="Hubbard S.S."/>
            <person name="Banfield J.F."/>
        </authorList>
    </citation>
    <scope>NUCLEOTIDE SEQUENCE [LARGE SCALE GENOMIC DNA]</scope>
</reference>
<proteinExistence type="predicted"/>
<dbReference type="GO" id="GO:0003677">
    <property type="term" value="F:DNA binding"/>
    <property type="evidence" value="ECO:0007669"/>
    <property type="project" value="InterPro"/>
</dbReference>
<dbReference type="EMBL" id="MHOM01000004">
    <property type="protein sequence ID" value="OGZ65540.1"/>
    <property type="molecule type" value="Genomic_DNA"/>
</dbReference>
<dbReference type="InterPro" id="IPR002686">
    <property type="entry name" value="Transposase_17"/>
</dbReference>
<dbReference type="AlphaFoldDB" id="A0A1G2HTI3"/>
<accession>A0A1G2HTI3</accession>
<dbReference type="GO" id="GO:0006313">
    <property type="term" value="P:DNA transposition"/>
    <property type="evidence" value="ECO:0007669"/>
    <property type="project" value="InterPro"/>
</dbReference>
<sequence length="241" mass="28724">MPYRKEEFANGEIYHVVLRAIDNNLIFKDIDDYYRGIFSIYEFNNANPVDIWLRRQQRKKEKLLEVLEGPSFQTPERDLLVDVLAFCFMPNHIHLLLRQIRDGGITKFMSKVGTGYAVYFNKKYQRKGYVFQNRFKSVYIRDNNQFMIVVPYIFTNPTALIEPGWKENGIREHSPEEVIKFLENYKWSSYQDYIGKKNFPSATQRNFVLEAMGGERGCKDAVENWIEYKKDTKQYVDLFLE</sequence>
<dbReference type="InterPro" id="IPR036515">
    <property type="entry name" value="Transposase_17_sf"/>
</dbReference>
<dbReference type="STRING" id="1802200.A2812_00180"/>
<gene>
    <name evidence="2" type="ORF">A2812_00180</name>
</gene>
<evidence type="ECO:0000259" key="1">
    <source>
        <dbReference type="SMART" id="SM01321"/>
    </source>
</evidence>
<dbReference type="SMART" id="SM01321">
    <property type="entry name" value="Y1_Tnp"/>
    <property type="match status" value="1"/>
</dbReference>
<dbReference type="Proteomes" id="UP000177190">
    <property type="component" value="Unassembled WGS sequence"/>
</dbReference>
<name>A0A1G2HTI3_9BACT</name>
<dbReference type="Gene3D" id="3.30.70.1290">
    <property type="entry name" value="Transposase IS200-like"/>
    <property type="match status" value="1"/>
</dbReference>
<feature type="domain" description="Transposase IS200-like" evidence="1">
    <location>
        <begin position="9"/>
        <end position="156"/>
    </location>
</feature>
<evidence type="ECO:0000313" key="3">
    <source>
        <dbReference type="Proteomes" id="UP000177190"/>
    </source>
</evidence>
<dbReference type="PANTHER" id="PTHR34322">
    <property type="entry name" value="TRANSPOSASE, Y1_TNP DOMAIN-CONTAINING"/>
    <property type="match status" value="1"/>
</dbReference>
<evidence type="ECO:0000313" key="2">
    <source>
        <dbReference type="EMBL" id="OGZ65540.1"/>
    </source>
</evidence>
<dbReference type="GO" id="GO:0004803">
    <property type="term" value="F:transposase activity"/>
    <property type="evidence" value="ECO:0007669"/>
    <property type="project" value="InterPro"/>
</dbReference>
<comment type="caution">
    <text evidence="2">The sequence shown here is derived from an EMBL/GenBank/DDBJ whole genome shotgun (WGS) entry which is preliminary data.</text>
</comment>
<dbReference type="PANTHER" id="PTHR34322:SF2">
    <property type="entry name" value="TRANSPOSASE IS200-LIKE DOMAIN-CONTAINING PROTEIN"/>
    <property type="match status" value="1"/>
</dbReference>
<dbReference type="Pfam" id="PF01797">
    <property type="entry name" value="Y1_Tnp"/>
    <property type="match status" value="1"/>
</dbReference>
<dbReference type="SUPFAM" id="SSF143422">
    <property type="entry name" value="Transposase IS200-like"/>
    <property type="match status" value="1"/>
</dbReference>
<organism evidence="2 3">
    <name type="scientific">Candidatus Staskawiczbacteria bacterium RIFCSPHIGHO2_01_FULL_36_16</name>
    <dbReference type="NCBI Taxonomy" id="1802200"/>
    <lineage>
        <taxon>Bacteria</taxon>
        <taxon>Candidatus Staskawicziibacteriota</taxon>
    </lineage>
</organism>